<sequence length="339" mass="38437">MIWSGNEAIVVADWDADGCVSAAILLYLLRSKTLAYECSVEEVQLFPANSRETIWVFEEHKGCPCLVAFLDIPFTGEMRELLKVISRRCASTKVLYVDHHPITLERLEELKSLVSDAMVSRSEPTVKLLVSFAEKKGKRIPHKLLKYAEAVRLMELGLKPPEHLSNIVKLVASISRALKLERNRELWEKMALWMSNPLPIPLSKSELEVLRRVEEELKRRDKELEDAAISLAISAEKLGCFRFVDARRKWKRRGATSLATRLSRILKAPTALLVRLGHLEVLVIRARNAAAKSIGEELIREGLALDVGGHPNLAVVRLKRDYDLSRIKQILLQACRKLL</sequence>
<dbReference type="AlphaFoldDB" id="A0A7J3ZNM7"/>
<dbReference type="SUPFAM" id="SSF64182">
    <property type="entry name" value="DHH phosphoesterases"/>
    <property type="match status" value="1"/>
</dbReference>
<reference evidence="1" key="1">
    <citation type="journal article" date="2020" name="mSystems">
        <title>Genome- and Community-Level Interaction Insights into Carbon Utilization and Element Cycling Functions of Hydrothermarchaeota in Hydrothermal Sediment.</title>
        <authorList>
            <person name="Zhou Z."/>
            <person name="Liu Y."/>
            <person name="Xu W."/>
            <person name="Pan J."/>
            <person name="Luo Z.H."/>
            <person name="Li M."/>
        </authorList>
    </citation>
    <scope>NUCLEOTIDE SEQUENCE [LARGE SCALE GENOMIC DNA]</scope>
    <source>
        <strain evidence="1">SpSt-1116</strain>
    </source>
</reference>
<dbReference type="InterPro" id="IPR038763">
    <property type="entry name" value="DHH_sf"/>
</dbReference>
<comment type="caution">
    <text evidence="1">The sequence shown here is derived from an EMBL/GenBank/DDBJ whole genome shotgun (WGS) entry which is preliminary data.</text>
</comment>
<protein>
    <recommendedName>
        <fullName evidence="2">Phosphoesterase</fullName>
    </recommendedName>
</protein>
<organism evidence="1">
    <name type="scientific">Fervidicoccus fontis</name>
    <dbReference type="NCBI Taxonomy" id="683846"/>
    <lineage>
        <taxon>Archaea</taxon>
        <taxon>Thermoproteota</taxon>
        <taxon>Thermoprotei</taxon>
        <taxon>Fervidicoccales</taxon>
        <taxon>Fervidicoccaceae</taxon>
        <taxon>Fervidicoccus</taxon>
    </lineage>
</organism>
<gene>
    <name evidence="1" type="ORF">ENM78_06355</name>
</gene>
<evidence type="ECO:0000313" key="1">
    <source>
        <dbReference type="EMBL" id="HHQ81050.1"/>
    </source>
</evidence>
<dbReference type="EMBL" id="DRZC01000083">
    <property type="protein sequence ID" value="HHQ81050.1"/>
    <property type="molecule type" value="Genomic_DNA"/>
</dbReference>
<name>A0A7J3ZNM7_9CREN</name>
<proteinExistence type="predicted"/>
<accession>A0A7J3ZNM7</accession>
<evidence type="ECO:0008006" key="2">
    <source>
        <dbReference type="Google" id="ProtNLM"/>
    </source>
</evidence>